<dbReference type="GO" id="GO:1901982">
    <property type="term" value="F:maltose binding"/>
    <property type="evidence" value="ECO:0007669"/>
    <property type="project" value="TreeGrafter"/>
</dbReference>
<dbReference type="GO" id="GO:0055052">
    <property type="term" value="C:ATP-binding cassette (ABC) transporter complex, substrate-binding subunit-containing"/>
    <property type="evidence" value="ECO:0007669"/>
    <property type="project" value="TreeGrafter"/>
</dbReference>
<evidence type="ECO:0000256" key="4">
    <source>
        <dbReference type="ARBA" id="ARBA00022764"/>
    </source>
</evidence>
<protein>
    <recommendedName>
        <fullName evidence="8">ABC transporter substrate-binding protein</fullName>
    </recommendedName>
</protein>
<keyword evidence="2" id="KW-0813">Transport</keyword>
<evidence type="ECO:0000256" key="2">
    <source>
        <dbReference type="ARBA" id="ARBA00022448"/>
    </source>
</evidence>
<evidence type="ECO:0000256" key="5">
    <source>
        <dbReference type="SAM" id="SignalP"/>
    </source>
</evidence>
<feature type="chain" id="PRO_5009190539" description="ABC transporter substrate-binding protein" evidence="5">
    <location>
        <begin position="20"/>
        <end position="406"/>
    </location>
</feature>
<feature type="signal peptide" evidence="5">
    <location>
        <begin position="1"/>
        <end position="19"/>
    </location>
</feature>
<dbReference type="GO" id="GO:0042956">
    <property type="term" value="P:maltodextrin transmembrane transport"/>
    <property type="evidence" value="ECO:0007669"/>
    <property type="project" value="TreeGrafter"/>
</dbReference>
<dbReference type="PANTHER" id="PTHR30061">
    <property type="entry name" value="MALTOSE-BINDING PERIPLASMIC PROTEIN"/>
    <property type="match status" value="1"/>
</dbReference>
<dbReference type="Gene3D" id="3.40.190.10">
    <property type="entry name" value="Periplasmic binding protein-like II"/>
    <property type="match status" value="1"/>
</dbReference>
<gene>
    <name evidence="6" type="ORF">VW23_013055</name>
</gene>
<evidence type="ECO:0008006" key="8">
    <source>
        <dbReference type="Google" id="ProtNLM"/>
    </source>
</evidence>
<dbReference type="GO" id="GO:0015768">
    <property type="term" value="P:maltose transport"/>
    <property type="evidence" value="ECO:0007669"/>
    <property type="project" value="TreeGrafter"/>
</dbReference>
<comment type="similarity">
    <text evidence="1">Belongs to the bacterial solute-binding protein 1 family.</text>
</comment>
<evidence type="ECO:0000313" key="6">
    <source>
        <dbReference type="EMBL" id="OEO32144.1"/>
    </source>
</evidence>
<dbReference type="Proteomes" id="UP000095463">
    <property type="component" value="Unassembled WGS sequence"/>
</dbReference>
<sequence>MSTALGAVMLLGGALGASAQDKTEVTFSYLWGGAEGAALEQIITDFNASQDKIVVKGVSSPDMTKQLASMSSAKGAFDISDNFASNIASWANQGILLPLDEFGLDTADFPESAMKQLVVDGVLYSVPIATHNFQLVYNKKLLDEAGVTPPTSMAELADAIKKLTKVDAEGNVTQLGLGLTDISAGLKTLGYAHGGDWNRDGKPTPTDPGFVEGVQFYFDNVVAPVTPAAYNKFVAGFGPYMSDQDSFKQGKIAMVFEGEWRAKFNTEAGMDWGVVQVPGKTPELNGSTWADVSTIFIPTNTQNKEAAGEFLKYLISPPAMEKFSHVLANLPGRLSLVDSATYDDLPNFKVWLDALKNPNTHGLPPALYMAEYNADLASAFDSVLQGAQTAEAALQGVADRTGSYSQ</sequence>
<keyword evidence="7" id="KW-1185">Reference proteome</keyword>
<dbReference type="PANTHER" id="PTHR30061:SF50">
    <property type="entry name" value="MALTOSE_MALTODEXTRIN-BINDING PERIPLASMIC PROTEIN"/>
    <property type="match status" value="1"/>
</dbReference>
<dbReference type="EMBL" id="LAJE02000089">
    <property type="protein sequence ID" value="OEO32144.1"/>
    <property type="molecule type" value="Genomic_DNA"/>
</dbReference>
<evidence type="ECO:0000256" key="3">
    <source>
        <dbReference type="ARBA" id="ARBA00022729"/>
    </source>
</evidence>
<keyword evidence="3 5" id="KW-0732">Signal</keyword>
<dbReference type="InterPro" id="IPR006059">
    <property type="entry name" value="SBP"/>
</dbReference>
<keyword evidence="4" id="KW-0574">Periplasm</keyword>
<comment type="caution">
    <text evidence="6">The sequence shown here is derived from an EMBL/GenBank/DDBJ whole genome shotgun (WGS) entry which is preliminary data.</text>
</comment>
<evidence type="ECO:0000313" key="7">
    <source>
        <dbReference type="Proteomes" id="UP000095463"/>
    </source>
</evidence>
<evidence type="ECO:0000256" key="1">
    <source>
        <dbReference type="ARBA" id="ARBA00008520"/>
    </source>
</evidence>
<proteinExistence type="inferred from homology"/>
<dbReference type="Pfam" id="PF13416">
    <property type="entry name" value="SBP_bac_8"/>
    <property type="match status" value="1"/>
</dbReference>
<reference evidence="6 7" key="1">
    <citation type="journal article" date="2015" name="Genome Announc.">
        <title>Genome Assemblies of Three Soil-Associated Devosia species: D. insulae, D. limi, and D. soli.</title>
        <authorList>
            <person name="Hassan Y.I."/>
            <person name="Lepp D."/>
            <person name="Zhou T."/>
        </authorList>
    </citation>
    <scope>NUCLEOTIDE SEQUENCE [LARGE SCALE GENOMIC DNA]</scope>
    <source>
        <strain evidence="6 7">DS-56</strain>
    </source>
</reference>
<name>A0A1E5XUB2_9HYPH</name>
<accession>A0A1E5XUB2</accession>
<dbReference type="AlphaFoldDB" id="A0A1E5XUB2"/>
<dbReference type="SUPFAM" id="SSF53850">
    <property type="entry name" value="Periplasmic binding protein-like II"/>
    <property type="match status" value="1"/>
</dbReference>
<organism evidence="6 7">
    <name type="scientific">Devosia insulae DS-56</name>
    <dbReference type="NCBI Taxonomy" id="1116389"/>
    <lineage>
        <taxon>Bacteria</taxon>
        <taxon>Pseudomonadati</taxon>
        <taxon>Pseudomonadota</taxon>
        <taxon>Alphaproteobacteria</taxon>
        <taxon>Hyphomicrobiales</taxon>
        <taxon>Devosiaceae</taxon>
        <taxon>Devosia</taxon>
    </lineage>
</organism>